<name>A0AAE9Y6Z6_9ACTN</name>
<feature type="transmembrane region" description="Helical" evidence="1">
    <location>
        <begin position="7"/>
        <end position="22"/>
    </location>
</feature>
<keyword evidence="1" id="KW-1133">Transmembrane helix</keyword>
<dbReference type="RefSeq" id="WP_272737378.1">
    <property type="nucleotide sequence ID" value="NZ_CP116942.1"/>
</dbReference>
<accession>A0AAE9Y6Z6</accession>
<keyword evidence="3" id="KW-1185">Reference proteome</keyword>
<protein>
    <submittedName>
        <fullName evidence="2">Uncharacterized protein</fullName>
    </submittedName>
</protein>
<dbReference type="KEGG" id="ima:PO878_03870"/>
<dbReference type="Proteomes" id="UP001216390">
    <property type="component" value="Chromosome"/>
</dbReference>
<proteinExistence type="predicted"/>
<gene>
    <name evidence="2" type="ORF">PO878_03870</name>
</gene>
<dbReference type="EMBL" id="CP116942">
    <property type="protein sequence ID" value="WCO67860.1"/>
    <property type="molecule type" value="Genomic_DNA"/>
</dbReference>
<keyword evidence="1" id="KW-0472">Membrane</keyword>
<feature type="transmembrane region" description="Helical" evidence="1">
    <location>
        <begin position="64"/>
        <end position="86"/>
    </location>
</feature>
<feature type="transmembrane region" description="Helical" evidence="1">
    <location>
        <begin position="92"/>
        <end position="109"/>
    </location>
</feature>
<reference evidence="2" key="1">
    <citation type="submission" date="2023-01" db="EMBL/GenBank/DDBJ databases">
        <title>The diversity of Class Acidimicrobiia in South China Sea sediment environments and the proposal of Iamia marina sp. nov., a novel species of the genus Iamia.</title>
        <authorList>
            <person name="He Y."/>
            <person name="Tian X."/>
        </authorList>
    </citation>
    <scope>NUCLEOTIDE SEQUENCE</scope>
    <source>
        <strain evidence="2">DSM 19957</strain>
    </source>
</reference>
<evidence type="ECO:0000313" key="3">
    <source>
        <dbReference type="Proteomes" id="UP001216390"/>
    </source>
</evidence>
<evidence type="ECO:0000313" key="2">
    <source>
        <dbReference type="EMBL" id="WCO67860.1"/>
    </source>
</evidence>
<sequence length="115" mass="12593">MDTPRRIIALMIGGFFAGMLLHPEDYTSGTYTVAFDLFRPRLWAAAFVSLAVAMFTLRRPWVTWATIAMVGGIATWSVALLVAAVNGDSESPTGWLYIAGIGALLWWGVRQAERG</sequence>
<dbReference type="AlphaFoldDB" id="A0AAE9Y6Z6"/>
<organism evidence="2 3">
    <name type="scientific">Iamia majanohamensis</name>
    <dbReference type="NCBI Taxonomy" id="467976"/>
    <lineage>
        <taxon>Bacteria</taxon>
        <taxon>Bacillati</taxon>
        <taxon>Actinomycetota</taxon>
        <taxon>Acidimicrobiia</taxon>
        <taxon>Acidimicrobiales</taxon>
        <taxon>Iamiaceae</taxon>
        <taxon>Iamia</taxon>
    </lineage>
</organism>
<evidence type="ECO:0000256" key="1">
    <source>
        <dbReference type="SAM" id="Phobius"/>
    </source>
</evidence>
<feature type="transmembrane region" description="Helical" evidence="1">
    <location>
        <begin position="42"/>
        <end position="57"/>
    </location>
</feature>
<keyword evidence="1" id="KW-0812">Transmembrane</keyword>